<reference evidence="11" key="1">
    <citation type="submission" date="2015-11" db="EMBL/GenBank/DDBJ databases">
        <authorList>
            <person name="Varghese N."/>
        </authorList>
    </citation>
    <scope>NUCLEOTIDE SEQUENCE [LARGE SCALE GENOMIC DNA]</scope>
    <source>
        <strain evidence="11">DSM 45899</strain>
    </source>
</reference>
<dbReference type="Pfam" id="PF02771">
    <property type="entry name" value="Acyl-CoA_dh_N"/>
    <property type="match status" value="1"/>
</dbReference>
<dbReference type="Proteomes" id="UP000198802">
    <property type="component" value="Unassembled WGS sequence"/>
</dbReference>
<evidence type="ECO:0000256" key="4">
    <source>
        <dbReference type="ARBA" id="ARBA00022827"/>
    </source>
</evidence>
<feature type="domain" description="Acyl-CoA dehydrogenase/oxidase C-terminal" evidence="7">
    <location>
        <begin position="230"/>
        <end position="374"/>
    </location>
</feature>
<feature type="domain" description="Acyl-CoA dehydrogenase/oxidase N-terminal" evidence="9">
    <location>
        <begin position="7"/>
        <end position="113"/>
    </location>
</feature>
<keyword evidence="11" id="KW-1185">Reference proteome</keyword>
<keyword evidence="3 6" id="KW-0285">Flavoprotein</keyword>
<evidence type="ECO:0000256" key="3">
    <source>
        <dbReference type="ARBA" id="ARBA00022630"/>
    </source>
</evidence>
<evidence type="ECO:0000313" key="10">
    <source>
        <dbReference type="EMBL" id="CUU54928.1"/>
    </source>
</evidence>
<protein>
    <submittedName>
        <fullName evidence="10">Acyl-CoA dehydrogenase</fullName>
    </submittedName>
</protein>
<sequence length="378" mass="41393">MDFFDSPAEEAFRSELRAWLAAQQVAPLPSDPDARIEALGQWHRKLAAAGYVGLTFPVQYGGRGLAPTFDAILNDELGFGGYPPPPAIHHITNAIRLFGSDAQKARHLPGMLACTERWCQGFSEPDAGSDLASVRTRAIRGTDGEGRDVYHVHGQKIWTSEALWSQWCLLLCRTEPDRPAHRGLSMLLVPLDLPGIEVRPIVTAGGAREFAEVFFDDVQVPAAGLLGAPGQGWAIAMQLLGYERGPGDIGWVARLMRMLTVLEDDIRSGRVVTDETGRRDVARAWVTLEALRLHVARTLSARLDGSLPGPEGSIDKLLVTEADQVLNHVIMDLRGAAPLLAEESWLDAYFWSRAQSIFGGTQQIQRSIVAQRVLGLPR</sequence>
<dbReference type="AlphaFoldDB" id="A0A0S4QH66"/>
<dbReference type="InterPro" id="IPR036250">
    <property type="entry name" value="AcylCo_DH-like_C"/>
</dbReference>
<dbReference type="GO" id="GO:0005886">
    <property type="term" value="C:plasma membrane"/>
    <property type="evidence" value="ECO:0007669"/>
    <property type="project" value="TreeGrafter"/>
</dbReference>
<dbReference type="InterPro" id="IPR009100">
    <property type="entry name" value="AcylCoA_DH/oxidase_NM_dom_sf"/>
</dbReference>
<feature type="domain" description="Acyl-CoA oxidase/dehydrogenase middle" evidence="8">
    <location>
        <begin position="119"/>
        <end position="218"/>
    </location>
</feature>
<name>A0A0S4QH66_9ACTN</name>
<evidence type="ECO:0000256" key="5">
    <source>
        <dbReference type="ARBA" id="ARBA00023002"/>
    </source>
</evidence>
<gene>
    <name evidence="10" type="ORF">Ga0074812_1045</name>
</gene>
<accession>A0A0S4QH66</accession>
<evidence type="ECO:0000259" key="7">
    <source>
        <dbReference type="Pfam" id="PF00441"/>
    </source>
</evidence>
<dbReference type="InterPro" id="IPR052161">
    <property type="entry name" value="Mycobact_Acyl-CoA_DH"/>
</dbReference>
<evidence type="ECO:0000259" key="8">
    <source>
        <dbReference type="Pfam" id="PF02770"/>
    </source>
</evidence>
<dbReference type="InterPro" id="IPR013786">
    <property type="entry name" value="AcylCoA_DH/ox_N"/>
</dbReference>
<dbReference type="InterPro" id="IPR046373">
    <property type="entry name" value="Acyl-CoA_Oxase/DH_mid-dom_sf"/>
</dbReference>
<dbReference type="GO" id="GO:0016627">
    <property type="term" value="F:oxidoreductase activity, acting on the CH-CH group of donors"/>
    <property type="evidence" value="ECO:0007669"/>
    <property type="project" value="InterPro"/>
</dbReference>
<evidence type="ECO:0000259" key="9">
    <source>
        <dbReference type="Pfam" id="PF02771"/>
    </source>
</evidence>
<proteinExistence type="inferred from homology"/>
<dbReference type="PANTHER" id="PTHR43292">
    <property type="entry name" value="ACYL-COA DEHYDROGENASE"/>
    <property type="match status" value="1"/>
</dbReference>
<comment type="similarity">
    <text evidence="2 6">Belongs to the acyl-CoA dehydrogenase family.</text>
</comment>
<dbReference type="SUPFAM" id="SSF47203">
    <property type="entry name" value="Acyl-CoA dehydrogenase C-terminal domain-like"/>
    <property type="match status" value="1"/>
</dbReference>
<dbReference type="InterPro" id="IPR009075">
    <property type="entry name" value="AcylCo_DH/oxidase_C"/>
</dbReference>
<dbReference type="InterPro" id="IPR037069">
    <property type="entry name" value="AcylCoA_DH/ox_N_sf"/>
</dbReference>
<dbReference type="EMBL" id="FAOZ01000004">
    <property type="protein sequence ID" value="CUU54928.1"/>
    <property type="molecule type" value="Genomic_DNA"/>
</dbReference>
<evidence type="ECO:0000256" key="2">
    <source>
        <dbReference type="ARBA" id="ARBA00009347"/>
    </source>
</evidence>
<comment type="cofactor">
    <cofactor evidence="1 6">
        <name>FAD</name>
        <dbReference type="ChEBI" id="CHEBI:57692"/>
    </cofactor>
</comment>
<dbReference type="Gene3D" id="2.40.110.10">
    <property type="entry name" value="Butyryl-CoA Dehydrogenase, subunit A, domain 2"/>
    <property type="match status" value="1"/>
</dbReference>
<dbReference type="InterPro" id="IPR006091">
    <property type="entry name" value="Acyl-CoA_Oxase/DH_mid-dom"/>
</dbReference>
<keyword evidence="5 6" id="KW-0560">Oxidoreductase</keyword>
<dbReference type="GO" id="GO:0050660">
    <property type="term" value="F:flavin adenine dinucleotide binding"/>
    <property type="evidence" value="ECO:0007669"/>
    <property type="project" value="InterPro"/>
</dbReference>
<dbReference type="Pfam" id="PF02770">
    <property type="entry name" value="Acyl-CoA_dh_M"/>
    <property type="match status" value="1"/>
</dbReference>
<organism evidence="10 11">
    <name type="scientific">Parafrankia irregularis</name>
    <dbReference type="NCBI Taxonomy" id="795642"/>
    <lineage>
        <taxon>Bacteria</taxon>
        <taxon>Bacillati</taxon>
        <taxon>Actinomycetota</taxon>
        <taxon>Actinomycetes</taxon>
        <taxon>Frankiales</taxon>
        <taxon>Frankiaceae</taxon>
        <taxon>Parafrankia</taxon>
    </lineage>
</organism>
<dbReference type="SUPFAM" id="SSF56645">
    <property type="entry name" value="Acyl-CoA dehydrogenase NM domain-like"/>
    <property type="match status" value="1"/>
</dbReference>
<dbReference type="PANTHER" id="PTHR43292:SF3">
    <property type="entry name" value="ACYL-COA DEHYDROGENASE FADE29"/>
    <property type="match status" value="1"/>
</dbReference>
<keyword evidence="4 6" id="KW-0274">FAD</keyword>
<evidence type="ECO:0000313" key="11">
    <source>
        <dbReference type="Proteomes" id="UP000198802"/>
    </source>
</evidence>
<dbReference type="RefSeq" id="WP_091272993.1">
    <property type="nucleotide sequence ID" value="NZ_FAOZ01000004.1"/>
</dbReference>
<evidence type="ECO:0000256" key="1">
    <source>
        <dbReference type="ARBA" id="ARBA00001974"/>
    </source>
</evidence>
<dbReference type="Pfam" id="PF00441">
    <property type="entry name" value="Acyl-CoA_dh_1"/>
    <property type="match status" value="1"/>
</dbReference>
<dbReference type="Gene3D" id="1.20.140.10">
    <property type="entry name" value="Butyryl-CoA Dehydrogenase, subunit A, domain 3"/>
    <property type="match status" value="1"/>
</dbReference>
<dbReference type="Gene3D" id="1.10.540.10">
    <property type="entry name" value="Acyl-CoA dehydrogenase/oxidase, N-terminal domain"/>
    <property type="match status" value="1"/>
</dbReference>
<evidence type="ECO:0000256" key="6">
    <source>
        <dbReference type="RuleBase" id="RU362125"/>
    </source>
</evidence>